<sequence>MSERARVKNVRRAIASSDVTRAGVLGLVALGAAAAAVCTVATSGLPAGHDRAVAPPHTNAGVTCVKCHEPGQAPSFAASSGCTACHASSSHLSARPAHRSLAARGELTCATCHPAHDAFQGVTFGPDGGALRWGAGAVPVQAKTNGVFSKPTTVPLVSLAACAKCHDPRDARDPIAACVSRDVRRDPESSLATRPSLCFDEHRPASRAEARAVAWEATRAVAVTTPWVSRASNANGPWLPVAGAFGGAAAFGALVALRDRRRRDKALPPAPKLETPAARRKLPVIDASRCLGCYACVDACPFDVLTIEKYVAVVARPDECCGVVLCERVCPNGSLTIDEGDATKDIPHVDEHLESPHVPGLYLAGDLTGLPLIKNAIHQGVRVVDRIASTMPKKRTEPIDVLVVGAGPAGLSAALRAREKGLSCVVLEQASVAASIKSFPRDKIVHDPPLDLPVEGELWLREATKEELVAQWTRIVRTRAIDVREGRRVTRIEPRGAGFEVGAELEGQETIFRAARVVLAIGRRGTPKTLPLAVDPGAESKISHALADARSFAGKRVLVVGLGDSAMEAAVALARQPGTSVTVSYRGRDFTRGKARNVGEMKQLLAKGALKLLFGTVPVAVTTRSVKLAGTDGRPAHTLPVDAVLVLVGGHPSWGLLEVAGVRRRGEGGEA</sequence>
<reference evidence="12 13" key="1">
    <citation type="submission" date="2015-08" db="EMBL/GenBank/DDBJ databases">
        <authorList>
            <person name="Babu N.S."/>
            <person name="Beckwith C.J."/>
            <person name="Beseler K.G."/>
            <person name="Brison A."/>
            <person name="Carone J.V."/>
            <person name="Caskin T.P."/>
            <person name="Diamond M."/>
            <person name="Durham M.E."/>
            <person name="Foxe J.M."/>
            <person name="Go M."/>
            <person name="Henderson B.A."/>
            <person name="Jones I.B."/>
            <person name="McGettigan J.A."/>
            <person name="Micheletti S.J."/>
            <person name="Nasrallah M.E."/>
            <person name="Ortiz D."/>
            <person name="Piller C.R."/>
            <person name="Privatt S.R."/>
            <person name="Schneider S.L."/>
            <person name="Sharp S."/>
            <person name="Smith T.C."/>
            <person name="Stanton J.D."/>
            <person name="Ullery H.E."/>
            <person name="Wilson R.J."/>
            <person name="Serrano M.G."/>
            <person name="Buck G."/>
            <person name="Lee V."/>
            <person name="Wang Y."/>
            <person name="Carvalho R."/>
            <person name="Voegtly L."/>
            <person name="Shi R."/>
            <person name="Duckworth R."/>
            <person name="Johnson A."/>
            <person name="Loviza R."/>
            <person name="Walstead R."/>
            <person name="Shah Z."/>
            <person name="Kiflezghi M."/>
            <person name="Wade K."/>
            <person name="Ball S.L."/>
            <person name="Bradley K.W."/>
            <person name="Asai D.J."/>
            <person name="Bowman C.A."/>
            <person name="Russell D.A."/>
            <person name="Pope W.H."/>
            <person name="Jacobs-Sera D."/>
            <person name="Hendrix R.W."/>
            <person name="Hatfull G.F."/>
        </authorList>
    </citation>
    <scope>NUCLEOTIDE SEQUENCE [LARGE SCALE GENOMIC DNA]</scope>
    <source>
        <strain evidence="12 13">DSM 27648</strain>
    </source>
</reference>
<comment type="subcellular location">
    <subcellularLocation>
        <location evidence="2">Cell envelope</location>
    </subcellularLocation>
</comment>
<evidence type="ECO:0000256" key="7">
    <source>
        <dbReference type="ARBA" id="ARBA00022982"/>
    </source>
</evidence>
<dbReference type="InterPro" id="IPR036280">
    <property type="entry name" value="Multihaem_cyt_sf"/>
</dbReference>
<dbReference type="Pfam" id="PF13738">
    <property type="entry name" value="Pyr_redox_3"/>
    <property type="match status" value="1"/>
</dbReference>
<dbReference type="Pfam" id="PF00037">
    <property type="entry name" value="Fer4"/>
    <property type="match status" value="1"/>
</dbReference>
<dbReference type="Proteomes" id="UP000064967">
    <property type="component" value="Chromosome"/>
</dbReference>
<protein>
    <submittedName>
        <fullName evidence="12">Thioredoxin reductase</fullName>
    </submittedName>
</protein>
<proteinExistence type="predicted"/>
<evidence type="ECO:0000313" key="13">
    <source>
        <dbReference type="Proteomes" id="UP000064967"/>
    </source>
</evidence>
<dbReference type="GO" id="GO:0016491">
    <property type="term" value="F:oxidoreductase activity"/>
    <property type="evidence" value="ECO:0007669"/>
    <property type="project" value="UniProtKB-KW"/>
</dbReference>
<dbReference type="GO" id="GO:0051536">
    <property type="term" value="F:iron-sulfur cluster binding"/>
    <property type="evidence" value="ECO:0007669"/>
    <property type="project" value="UniProtKB-KW"/>
</dbReference>
<dbReference type="SUPFAM" id="SSF54862">
    <property type="entry name" value="4Fe-4S ferredoxins"/>
    <property type="match status" value="1"/>
</dbReference>
<keyword evidence="10" id="KW-0411">Iron-sulfur</keyword>
<keyword evidence="7" id="KW-0249">Electron transport</keyword>
<dbReference type="PRINTS" id="PR00368">
    <property type="entry name" value="FADPNR"/>
</dbReference>
<evidence type="ECO:0000256" key="10">
    <source>
        <dbReference type="ARBA" id="ARBA00023014"/>
    </source>
</evidence>
<dbReference type="Pfam" id="PF14537">
    <property type="entry name" value="Cytochrom_c3_2"/>
    <property type="match status" value="1"/>
</dbReference>
<dbReference type="PRINTS" id="PR00469">
    <property type="entry name" value="PNDRDTASEII"/>
</dbReference>
<dbReference type="OrthoDB" id="9778740at2"/>
<evidence type="ECO:0000259" key="11">
    <source>
        <dbReference type="PROSITE" id="PS51379"/>
    </source>
</evidence>
<dbReference type="InterPro" id="IPR012286">
    <property type="entry name" value="Tetrahaem_cytochrome"/>
</dbReference>
<keyword evidence="13" id="KW-1185">Reference proteome</keyword>
<dbReference type="Gene3D" id="3.50.50.60">
    <property type="entry name" value="FAD/NAD(P)-binding domain"/>
    <property type="match status" value="2"/>
</dbReference>
<keyword evidence="5" id="KW-0285">Flavoprotein</keyword>
<feature type="domain" description="4Fe-4S ferredoxin-type" evidence="11">
    <location>
        <begin position="281"/>
        <end position="310"/>
    </location>
</feature>
<keyword evidence="6" id="KW-0479">Metal-binding</keyword>
<dbReference type="InterPro" id="IPR017896">
    <property type="entry name" value="4Fe4S_Fe-S-bd"/>
</dbReference>
<comment type="cofactor">
    <cofactor evidence="1">
        <name>heme c</name>
        <dbReference type="ChEBI" id="CHEBI:61717"/>
    </cofactor>
</comment>
<keyword evidence="4" id="KW-0349">Heme</keyword>
<dbReference type="SUPFAM" id="SSF51905">
    <property type="entry name" value="FAD/NAD(P)-binding domain"/>
    <property type="match status" value="2"/>
</dbReference>
<keyword evidence="9" id="KW-0408">Iron</keyword>
<evidence type="ECO:0000256" key="8">
    <source>
        <dbReference type="ARBA" id="ARBA00023002"/>
    </source>
</evidence>
<dbReference type="EMBL" id="CP012333">
    <property type="protein sequence ID" value="AKV01867.1"/>
    <property type="molecule type" value="Genomic_DNA"/>
</dbReference>
<dbReference type="AlphaFoldDB" id="A0A0K1Q885"/>
<dbReference type="InterPro" id="IPR050097">
    <property type="entry name" value="Ferredoxin-NADP_redctase_2"/>
</dbReference>
<dbReference type="GO" id="GO:0046872">
    <property type="term" value="F:metal ion binding"/>
    <property type="evidence" value="ECO:0007669"/>
    <property type="project" value="UniProtKB-KW"/>
</dbReference>
<keyword evidence="3" id="KW-0813">Transport</keyword>
<dbReference type="PANTHER" id="PTHR48105">
    <property type="entry name" value="THIOREDOXIN REDUCTASE 1-RELATED-RELATED"/>
    <property type="match status" value="1"/>
</dbReference>
<dbReference type="GO" id="GO:0030313">
    <property type="term" value="C:cell envelope"/>
    <property type="evidence" value="ECO:0007669"/>
    <property type="project" value="UniProtKB-SubCell"/>
</dbReference>
<evidence type="ECO:0000256" key="6">
    <source>
        <dbReference type="ARBA" id="ARBA00022723"/>
    </source>
</evidence>
<feature type="domain" description="4Fe-4S ferredoxin-type" evidence="11">
    <location>
        <begin position="311"/>
        <end position="340"/>
    </location>
</feature>
<gene>
    <name evidence="12" type="ORF">AKJ09_08530</name>
</gene>
<evidence type="ECO:0000256" key="1">
    <source>
        <dbReference type="ARBA" id="ARBA00001926"/>
    </source>
</evidence>
<evidence type="ECO:0000256" key="4">
    <source>
        <dbReference type="ARBA" id="ARBA00022617"/>
    </source>
</evidence>
<dbReference type="Gene3D" id="3.90.10.10">
    <property type="entry name" value="Cytochrome C3"/>
    <property type="match status" value="1"/>
</dbReference>
<dbReference type="KEGG" id="llu:AKJ09_08530"/>
<evidence type="ECO:0000256" key="9">
    <source>
        <dbReference type="ARBA" id="ARBA00023004"/>
    </source>
</evidence>
<evidence type="ECO:0000256" key="2">
    <source>
        <dbReference type="ARBA" id="ARBA00004196"/>
    </source>
</evidence>
<dbReference type="InterPro" id="IPR036188">
    <property type="entry name" value="FAD/NAD-bd_sf"/>
</dbReference>
<name>A0A0K1Q885_9BACT</name>
<dbReference type="STRING" id="1391654.AKJ09_08530"/>
<dbReference type="InterPro" id="IPR017900">
    <property type="entry name" value="4Fe4S_Fe_S_CS"/>
</dbReference>
<evidence type="ECO:0000313" key="12">
    <source>
        <dbReference type="EMBL" id="AKV01867.1"/>
    </source>
</evidence>
<organism evidence="12 13">
    <name type="scientific">Labilithrix luteola</name>
    <dbReference type="NCBI Taxonomy" id="1391654"/>
    <lineage>
        <taxon>Bacteria</taxon>
        <taxon>Pseudomonadati</taxon>
        <taxon>Myxococcota</taxon>
        <taxon>Polyangia</taxon>
        <taxon>Polyangiales</taxon>
        <taxon>Labilitrichaceae</taxon>
        <taxon>Labilithrix</taxon>
    </lineage>
</organism>
<evidence type="ECO:0000256" key="3">
    <source>
        <dbReference type="ARBA" id="ARBA00022448"/>
    </source>
</evidence>
<dbReference type="RefSeq" id="WP_146652885.1">
    <property type="nucleotide sequence ID" value="NZ_CP012333.1"/>
</dbReference>
<dbReference type="Gene3D" id="3.30.70.20">
    <property type="match status" value="1"/>
</dbReference>
<evidence type="ECO:0000256" key="5">
    <source>
        <dbReference type="ARBA" id="ARBA00022630"/>
    </source>
</evidence>
<dbReference type="PROSITE" id="PS00198">
    <property type="entry name" value="4FE4S_FER_1"/>
    <property type="match status" value="1"/>
</dbReference>
<dbReference type="PROSITE" id="PS51379">
    <property type="entry name" value="4FE4S_FER_2"/>
    <property type="match status" value="2"/>
</dbReference>
<keyword evidence="8" id="KW-0560">Oxidoreductase</keyword>
<accession>A0A0K1Q885</accession>
<dbReference type="SUPFAM" id="SSF48695">
    <property type="entry name" value="Multiheme cytochromes"/>
    <property type="match status" value="1"/>
</dbReference>